<evidence type="ECO:0000313" key="3">
    <source>
        <dbReference type="EMBL" id="GMI21276.1"/>
    </source>
</evidence>
<reference evidence="3 4" key="1">
    <citation type="journal article" date="2023" name="Commun. Biol.">
        <title>Genome analysis of Parmales, the sister group of diatoms, reveals the evolutionary specialization of diatoms from phago-mixotrophs to photoautotrophs.</title>
        <authorList>
            <person name="Ban H."/>
            <person name="Sato S."/>
            <person name="Yoshikawa S."/>
            <person name="Yamada K."/>
            <person name="Nakamura Y."/>
            <person name="Ichinomiya M."/>
            <person name="Sato N."/>
            <person name="Blanc-Mathieu R."/>
            <person name="Endo H."/>
            <person name="Kuwata A."/>
            <person name="Ogata H."/>
        </authorList>
    </citation>
    <scope>NUCLEOTIDE SEQUENCE [LARGE SCALE GENOMIC DNA]</scope>
</reference>
<evidence type="ECO:0000256" key="1">
    <source>
        <dbReference type="SAM" id="MobiDB-lite"/>
    </source>
</evidence>
<name>A0ABQ6M7Y2_9STRA</name>
<feature type="transmembrane region" description="Helical" evidence="2">
    <location>
        <begin position="427"/>
        <end position="447"/>
    </location>
</feature>
<gene>
    <name evidence="3" type="ORF">TeGR_g9921</name>
</gene>
<organism evidence="3 4">
    <name type="scientific">Tetraparma gracilis</name>
    <dbReference type="NCBI Taxonomy" id="2962635"/>
    <lineage>
        <taxon>Eukaryota</taxon>
        <taxon>Sar</taxon>
        <taxon>Stramenopiles</taxon>
        <taxon>Ochrophyta</taxon>
        <taxon>Bolidophyceae</taxon>
        <taxon>Parmales</taxon>
        <taxon>Triparmaceae</taxon>
        <taxon>Tetraparma</taxon>
    </lineage>
</organism>
<dbReference type="EMBL" id="BRYB01000045">
    <property type="protein sequence ID" value="GMI21276.1"/>
    <property type="molecule type" value="Genomic_DNA"/>
</dbReference>
<accession>A0ABQ6M7Y2</accession>
<keyword evidence="2" id="KW-0472">Membrane</keyword>
<keyword evidence="4" id="KW-1185">Reference proteome</keyword>
<feature type="transmembrane region" description="Helical" evidence="2">
    <location>
        <begin position="337"/>
        <end position="356"/>
    </location>
</feature>
<dbReference type="Proteomes" id="UP001165060">
    <property type="component" value="Unassembled WGS sequence"/>
</dbReference>
<proteinExistence type="predicted"/>
<comment type="caution">
    <text evidence="3">The sequence shown here is derived from an EMBL/GenBank/DDBJ whole genome shotgun (WGS) entry which is preliminary data.</text>
</comment>
<evidence type="ECO:0000256" key="2">
    <source>
        <dbReference type="SAM" id="Phobius"/>
    </source>
</evidence>
<protein>
    <submittedName>
        <fullName evidence="3">Uncharacterized protein</fullName>
    </submittedName>
</protein>
<sequence>MLLIANFAGQNVLLFTVEGDFVDVFATTSGPLDVILLDNTDTVAVSGFGNLERIHFFSVDDYEQRGTLHYQESGDTDFVEMPAGAGKPLSMYTVSIFHSRTNPQLLGGIQHVLTILPAATDLDSCAVDFPSGKSIVAGSSFDAVVIPFDEFENPTSHAEDAFESRVELGSSRENVGNRHVLTADHAFSEVQTIAGTYKLYLYRAGTVEQVAGSPISFDVVPAAPSADTSTASSGNATSIVSAFDTPLPLQAFLRDQYGNEVLDAPGVVVRVQGLDPVDPAAIVEHVLEGPRYSHTLTVPADTETALVISFHLDDVQIGETAEIAVAPPPLVDNTTTYIAVGCSLGAILLLGAAAFYQQQSQMNKKRKLERVEREKELKLSMDEKLVKAYTTKMQKQRVYFGLEVGDVASDLFKPIFMAATFKAGREWFLALVVAVGLLALVQAYISIPVRRKMLKHYQGIIDGDMLHIYAKAEFGKKEEGGGEGTVGEENLKVSTGINGGGCERS</sequence>
<evidence type="ECO:0000313" key="4">
    <source>
        <dbReference type="Proteomes" id="UP001165060"/>
    </source>
</evidence>
<feature type="region of interest" description="Disordered" evidence="1">
    <location>
        <begin position="479"/>
        <end position="505"/>
    </location>
</feature>
<keyword evidence="2" id="KW-1133">Transmembrane helix</keyword>
<keyword evidence="2" id="KW-0812">Transmembrane</keyword>